<dbReference type="AlphaFoldDB" id="A0A2K2DTM6"/>
<reference evidence="2 3" key="1">
    <citation type="journal article" date="2010" name="Nature">
        <title>Genome sequencing and analysis of the model grass Brachypodium distachyon.</title>
        <authorList>
            <consortium name="International Brachypodium Initiative"/>
        </authorList>
    </citation>
    <scope>NUCLEOTIDE SEQUENCE [LARGE SCALE GENOMIC DNA]</scope>
    <source>
        <strain evidence="2 3">Bd21</strain>
    </source>
</reference>
<dbReference type="PANTHER" id="PTHR34591:SF39">
    <property type="entry name" value="F-BOX DOMAIN-CONTAINING PROTEIN"/>
    <property type="match status" value="1"/>
</dbReference>
<dbReference type="OrthoDB" id="694608at2759"/>
<dbReference type="InterPro" id="IPR036047">
    <property type="entry name" value="F-box-like_dom_sf"/>
</dbReference>
<proteinExistence type="predicted"/>
<organism evidence="2">
    <name type="scientific">Brachypodium distachyon</name>
    <name type="common">Purple false brome</name>
    <name type="synonym">Trachynia distachya</name>
    <dbReference type="NCBI Taxonomy" id="15368"/>
    <lineage>
        <taxon>Eukaryota</taxon>
        <taxon>Viridiplantae</taxon>
        <taxon>Streptophyta</taxon>
        <taxon>Embryophyta</taxon>
        <taxon>Tracheophyta</taxon>
        <taxon>Spermatophyta</taxon>
        <taxon>Magnoliopsida</taxon>
        <taxon>Liliopsida</taxon>
        <taxon>Poales</taxon>
        <taxon>Poaceae</taxon>
        <taxon>BOP clade</taxon>
        <taxon>Pooideae</taxon>
        <taxon>Stipodae</taxon>
        <taxon>Brachypodieae</taxon>
        <taxon>Brachypodium</taxon>
    </lineage>
</organism>
<name>A0A2K2DTM6_BRADI</name>
<dbReference type="InParanoid" id="A0A2K2DTM6"/>
<evidence type="ECO:0000259" key="1">
    <source>
        <dbReference type="Pfam" id="PF00646"/>
    </source>
</evidence>
<dbReference type="PANTHER" id="PTHR34591">
    <property type="entry name" value="OS03G0653100 PROTEIN-RELATED"/>
    <property type="match status" value="1"/>
</dbReference>
<evidence type="ECO:0000313" key="3">
    <source>
        <dbReference type="EnsemblPlants" id="PNT77628"/>
    </source>
</evidence>
<dbReference type="Proteomes" id="UP000008810">
    <property type="component" value="Chromosome 1"/>
</dbReference>
<protein>
    <recommendedName>
        <fullName evidence="1">F-box domain-containing protein</fullName>
    </recommendedName>
</protein>
<feature type="domain" description="F-box" evidence="1">
    <location>
        <begin position="30"/>
        <end position="65"/>
    </location>
</feature>
<dbReference type="EMBL" id="CM000880">
    <property type="protein sequence ID" value="PNT77628.1"/>
    <property type="molecule type" value="Genomic_DNA"/>
</dbReference>
<evidence type="ECO:0000313" key="4">
    <source>
        <dbReference type="Proteomes" id="UP000008810"/>
    </source>
</evidence>
<reference evidence="3" key="3">
    <citation type="submission" date="2018-08" db="UniProtKB">
        <authorList>
            <consortium name="EnsemblPlants"/>
        </authorList>
    </citation>
    <scope>IDENTIFICATION</scope>
    <source>
        <strain evidence="3">cv. Bd21</strain>
    </source>
</reference>
<dbReference type="Gramene" id="PNT77628">
    <property type="protein sequence ID" value="PNT77628"/>
    <property type="gene ID" value="BRADI_1g66163v3"/>
</dbReference>
<dbReference type="EnsemblPlants" id="PNT77628">
    <property type="protein sequence ID" value="PNT77628"/>
    <property type="gene ID" value="BRADI_1g66163v3"/>
</dbReference>
<dbReference type="SUPFAM" id="SSF81383">
    <property type="entry name" value="F-box domain"/>
    <property type="match status" value="1"/>
</dbReference>
<sequence>MEPKHVAATRFALIRASNGSDGTPSSAGRDDALADILRRLPPRDLAASRCVRKAWRAVVDDNRLLLPRTRCTASSSTTSTAGARTFKPAPPRPAINGNFLPGDPYDFDPVVDHCNGLVLYGAFRAFCVANPATRRWDNLPRRRDDSMNCHACLVFDPAVSPPYEVFSVPDLPQETGSCRCSRPAQGERGRLCAKARLQRQ</sequence>
<evidence type="ECO:0000313" key="2">
    <source>
        <dbReference type="EMBL" id="PNT77628.1"/>
    </source>
</evidence>
<accession>A0A2K2DTM6</accession>
<dbReference type="InterPro" id="IPR001810">
    <property type="entry name" value="F-box_dom"/>
</dbReference>
<keyword evidence="4" id="KW-1185">Reference proteome</keyword>
<reference evidence="2" key="2">
    <citation type="submission" date="2017-06" db="EMBL/GenBank/DDBJ databases">
        <title>WGS assembly of Brachypodium distachyon.</title>
        <authorList>
            <consortium name="The International Brachypodium Initiative"/>
            <person name="Lucas S."/>
            <person name="Harmon-Smith M."/>
            <person name="Lail K."/>
            <person name="Tice H."/>
            <person name="Grimwood J."/>
            <person name="Bruce D."/>
            <person name="Barry K."/>
            <person name="Shu S."/>
            <person name="Lindquist E."/>
            <person name="Wang M."/>
            <person name="Pitluck S."/>
            <person name="Vogel J.P."/>
            <person name="Garvin D.F."/>
            <person name="Mockler T.C."/>
            <person name="Schmutz J."/>
            <person name="Rokhsar D."/>
            <person name="Bevan M.W."/>
        </authorList>
    </citation>
    <scope>NUCLEOTIDE SEQUENCE</scope>
    <source>
        <strain evidence="2">Bd21</strain>
    </source>
</reference>
<dbReference type="Pfam" id="PF00646">
    <property type="entry name" value="F-box"/>
    <property type="match status" value="1"/>
</dbReference>
<gene>
    <name evidence="2" type="ORF">BRADI_1g66163v3</name>
</gene>